<feature type="region of interest" description="Disordered" evidence="1">
    <location>
        <begin position="1"/>
        <end position="22"/>
    </location>
</feature>
<dbReference type="Gene3D" id="2.40.10.220">
    <property type="entry name" value="predicted glycosyltransferase like domains"/>
    <property type="match status" value="1"/>
</dbReference>
<keyword evidence="4" id="KW-1185">Reference proteome</keyword>
<evidence type="ECO:0000313" key="4">
    <source>
        <dbReference type="Proteomes" id="UP000675880"/>
    </source>
</evidence>
<evidence type="ECO:0000313" key="3">
    <source>
        <dbReference type="EMBL" id="CAE6772982.1"/>
    </source>
</evidence>
<comment type="caution">
    <text evidence="3">The sequence shown here is derived from an EMBL/GenBank/DDBJ whole genome shotgun (WGS) entry which is preliminary data.</text>
</comment>
<evidence type="ECO:0000256" key="1">
    <source>
        <dbReference type="SAM" id="MobiDB-lite"/>
    </source>
</evidence>
<gene>
    <name evidence="3" type="ORF">NSPZN2_40381</name>
</gene>
<protein>
    <submittedName>
        <fullName evidence="3">PilZ domain-containing protein</fullName>
    </submittedName>
</protein>
<dbReference type="EMBL" id="CAJNBJ010000017">
    <property type="protein sequence ID" value="CAE6772982.1"/>
    <property type="molecule type" value="Genomic_DNA"/>
</dbReference>
<organism evidence="3 4">
    <name type="scientific">Nitrospira defluvii</name>
    <dbReference type="NCBI Taxonomy" id="330214"/>
    <lineage>
        <taxon>Bacteria</taxon>
        <taxon>Pseudomonadati</taxon>
        <taxon>Nitrospirota</taxon>
        <taxon>Nitrospiria</taxon>
        <taxon>Nitrospirales</taxon>
        <taxon>Nitrospiraceae</taxon>
        <taxon>Nitrospira</taxon>
    </lineage>
</organism>
<accession>A0ABM8RV12</accession>
<proteinExistence type="predicted"/>
<name>A0ABM8RV12_9BACT</name>
<feature type="domain" description="PilZ" evidence="2">
    <location>
        <begin position="27"/>
        <end position="122"/>
    </location>
</feature>
<dbReference type="SUPFAM" id="SSF141371">
    <property type="entry name" value="PilZ domain-like"/>
    <property type="match status" value="1"/>
</dbReference>
<sequence>MAPAAHRFADKDQGSSPVASPHVIMDQRRHQRVSVRFHSSFSSVNRVEGEGHVVDLSLRGCGILTQAAVHPGTTLTVRMHQSPDEAALTVQQAVVRWCRNGRIGLEFVTLQPDDWVRLQAIVKDLTRQPYERTDES</sequence>
<reference evidence="3 4" key="1">
    <citation type="submission" date="2021-02" db="EMBL/GenBank/DDBJ databases">
        <authorList>
            <person name="Han P."/>
        </authorList>
    </citation>
    <scope>NUCLEOTIDE SEQUENCE [LARGE SCALE GENOMIC DNA]</scope>
    <source>
        <strain evidence="3">Candidatus Nitrospira sp. ZN2</strain>
    </source>
</reference>
<dbReference type="Pfam" id="PF07238">
    <property type="entry name" value="PilZ"/>
    <property type="match status" value="1"/>
</dbReference>
<dbReference type="InterPro" id="IPR009875">
    <property type="entry name" value="PilZ_domain"/>
</dbReference>
<dbReference type="Proteomes" id="UP000675880">
    <property type="component" value="Unassembled WGS sequence"/>
</dbReference>
<evidence type="ECO:0000259" key="2">
    <source>
        <dbReference type="Pfam" id="PF07238"/>
    </source>
</evidence>